<dbReference type="OrthoDB" id="2991134at2"/>
<gene>
    <name evidence="1" type="ORF">CHH67_19025</name>
</gene>
<dbReference type="EMBL" id="NPBY01000061">
    <property type="protein sequence ID" value="PAD73929.1"/>
    <property type="molecule type" value="Genomic_DNA"/>
</dbReference>
<sequence length="68" mass="7792">MMEKYIGNVIEIIYVDRKGKITQRKIRLQGIRNKLIRATCLKSNQPRVFRMDNILSWGPAKGAGMNAS</sequence>
<dbReference type="AlphaFoldDB" id="A0A268ELC4"/>
<accession>A0A268ELC4</accession>
<evidence type="ECO:0008006" key="3">
    <source>
        <dbReference type="Google" id="ProtNLM"/>
    </source>
</evidence>
<protein>
    <recommendedName>
        <fullName evidence="3">WYL domain-containing protein</fullName>
    </recommendedName>
</protein>
<name>A0A268ELC4_9BACL</name>
<comment type="caution">
    <text evidence="1">The sequence shown here is derived from an EMBL/GenBank/DDBJ whole genome shotgun (WGS) entry which is preliminary data.</text>
</comment>
<evidence type="ECO:0000313" key="1">
    <source>
        <dbReference type="EMBL" id="PAD73929.1"/>
    </source>
</evidence>
<evidence type="ECO:0000313" key="2">
    <source>
        <dbReference type="Proteomes" id="UP000215596"/>
    </source>
</evidence>
<organism evidence="1 2">
    <name type="scientific">Paenibacillus campinasensis</name>
    <dbReference type="NCBI Taxonomy" id="66347"/>
    <lineage>
        <taxon>Bacteria</taxon>
        <taxon>Bacillati</taxon>
        <taxon>Bacillota</taxon>
        <taxon>Bacilli</taxon>
        <taxon>Bacillales</taxon>
        <taxon>Paenibacillaceae</taxon>
        <taxon>Paenibacillus</taxon>
    </lineage>
</organism>
<reference evidence="1 2" key="1">
    <citation type="submission" date="2017-07" db="EMBL/GenBank/DDBJ databases">
        <title>Isolation and whole genome analysis of endospore-forming bacteria from heroin.</title>
        <authorList>
            <person name="Kalinowski J."/>
            <person name="Ahrens B."/>
            <person name="Al-Dilaimi A."/>
            <person name="Winkler A."/>
            <person name="Wibberg D."/>
            <person name="Schleenbecker U."/>
            <person name="Ruckert C."/>
            <person name="Wolfel R."/>
            <person name="Grass G."/>
        </authorList>
    </citation>
    <scope>NUCLEOTIDE SEQUENCE [LARGE SCALE GENOMIC DNA]</scope>
    <source>
        <strain evidence="1 2">7537-G1</strain>
    </source>
</reference>
<proteinExistence type="predicted"/>
<dbReference type="Proteomes" id="UP000215596">
    <property type="component" value="Unassembled WGS sequence"/>
</dbReference>